<feature type="signal peptide" evidence="1">
    <location>
        <begin position="1"/>
        <end position="21"/>
    </location>
</feature>
<dbReference type="Proteomes" id="UP000235162">
    <property type="component" value="Unassembled WGS sequence"/>
</dbReference>
<sequence>MRCITLPSLFTAMCLALPAQAEQRLAYSTASPAWLQAVGKLEVPGSRVENGYRRHKREDCSGTLVASAPDSRRADIVVTAWHCLEYYQDLSRPILFTLLPNSHQPITLEARRLDTGGDMHADWAVLQLARPVDATTVRGLTIDPVRADATRAVVMAGYSGDEGLGQDGQVMTYHVDCRITAQQPGASTSNCQAYKGASGGAVIQLDDQGQARLTGVISRGDSAGVSIFVPVEGFRSPLNLALR</sequence>
<keyword evidence="3" id="KW-1185">Reference proteome</keyword>
<proteinExistence type="predicted"/>
<dbReference type="Pfam" id="PF13365">
    <property type="entry name" value="Trypsin_2"/>
    <property type="match status" value="1"/>
</dbReference>
<comment type="caution">
    <text evidence="2">The sequence shown here is derived from an EMBL/GenBank/DDBJ whole genome shotgun (WGS) entry which is preliminary data.</text>
</comment>
<protein>
    <submittedName>
        <fullName evidence="2">Serine protease</fullName>
    </submittedName>
</protein>
<feature type="chain" id="PRO_5042955914" evidence="1">
    <location>
        <begin position="22"/>
        <end position="243"/>
    </location>
</feature>
<keyword evidence="2" id="KW-0645">Protease</keyword>
<gene>
    <name evidence="2" type="ORF">C0029_08520</name>
</gene>
<keyword evidence="1" id="KW-0732">Signal</keyword>
<dbReference type="GO" id="GO:0008233">
    <property type="term" value="F:peptidase activity"/>
    <property type="evidence" value="ECO:0007669"/>
    <property type="project" value="UniProtKB-KW"/>
</dbReference>
<dbReference type="SUPFAM" id="SSF50494">
    <property type="entry name" value="Trypsin-like serine proteases"/>
    <property type="match status" value="1"/>
</dbReference>
<keyword evidence="2" id="KW-0378">Hydrolase</keyword>
<accession>A0AAP8SNT6</accession>
<organism evidence="2 3">
    <name type="scientific">Halioglobus japonicus</name>
    <dbReference type="NCBI Taxonomy" id="930805"/>
    <lineage>
        <taxon>Bacteria</taxon>
        <taxon>Pseudomonadati</taxon>
        <taxon>Pseudomonadota</taxon>
        <taxon>Gammaproteobacteria</taxon>
        <taxon>Cellvibrionales</taxon>
        <taxon>Halieaceae</taxon>
        <taxon>Halioglobus</taxon>
    </lineage>
</organism>
<dbReference type="AlphaFoldDB" id="A0AAP8SNT6"/>
<evidence type="ECO:0000313" key="3">
    <source>
        <dbReference type="Proteomes" id="UP000235162"/>
    </source>
</evidence>
<dbReference type="RefSeq" id="WP_066049258.1">
    <property type="nucleotide sequence ID" value="NZ_BMYL01000002.1"/>
</dbReference>
<name>A0AAP8SNT6_9GAMM</name>
<evidence type="ECO:0000313" key="2">
    <source>
        <dbReference type="EMBL" id="PLW86448.1"/>
    </source>
</evidence>
<reference evidence="2 3" key="1">
    <citation type="submission" date="2018-01" db="EMBL/GenBank/DDBJ databases">
        <title>The draft genome sequence of Halioglobus japonicus S1-36.</title>
        <authorList>
            <person name="Du Z.-J."/>
            <person name="Shi M.-J."/>
        </authorList>
    </citation>
    <scope>NUCLEOTIDE SEQUENCE [LARGE SCALE GENOMIC DNA]</scope>
    <source>
        <strain evidence="2 3">S1-36</strain>
    </source>
</reference>
<dbReference type="KEGG" id="hja:BST95_09485"/>
<dbReference type="InterPro" id="IPR009003">
    <property type="entry name" value="Peptidase_S1_PA"/>
</dbReference>
<dbReference type="Gene3D" id="2.40.10.10">
    <property type="entry name" value="Trypsin-like serine proteases"/>
    <property type="match status" value="2"/>
</dbReference>
<evidence type="ECO:0000256" key="1">
    <source>
        <dbReference type="SAM" id="SignalP"/>
    </source>
</evidence>
<dbReference type="InterPro" id="IPR043504">
    <property type="entry name" value="Peptidase_S1_PA_chymotrypsin"/>
</dbReference>
<dbReference type="EMBL" id="PKUR01000002">
    <property type="protein sequence ID" value="PLW86448.1"/>
    <property type="molecule type" value="Genomic_DNA"/>
</dbReference>
<dbReference type="GO" id="GO:0006508">
    <property type="term" value="P:proteolysis"/>
    <property type="evidence" value="ECO:0007669"/>
    <property type="project" value="UniProtKB-KW"/>
</dbReference>